<feature type="compositionally biased region" description="Basic and acidic residues" evidence="1">
    <location>
        <begin position="10"/>
        <end position="19"/>
    </location>
</feature>
<feature type="transmembrane region" description="Helical" evidence="2">
    <location>
        <begin position="284"/>
        <end position="304"/>
    </location>
</feature>
<gene>
    <name evidence="3" type="ORF">LTR97_001086</name>
</gene>
<organism evidence="3 4">
    <name type="scientific">Elasticomyces elasticus</name>
    <dbReference type="NCBI Taxonomy" id="574655"/>
    <lineage>
        <taxon>Eukaryota</taxon>
        <taxon>Fungi</taxon>
        <taxon>Dikarya</taxon>
        <taxon>Ascomycota</taxon>
        <taxon>Pezizomycotina</taxon>
        <taxon>Dothideomycetes</taxon>
        <taxon>Dothideomycetidae</taxon>
        <taxon>Mycosphaerellales</taxon>
        <taxon>Teratosphaeriaceae</taxon>
        <taxon>Elasticomyces</taxon>
    </lineage>
</organism>
<name>A0AAN8A4T6_9PEZI</name>
<dbReference type="AlphaFoldDB" id="A0AAN8A4T6"/>
<feature type="transmembrane region" description="Helical" evidence="2">
    <location>
        <begin position="310"/>
        <end position="330"/>
    </location>
</feature>
<protein>
    <submittedName>
        <fullName evidence="3">Uncharacterized protein</fullName>
    </submittedName>
</protein>
<feature type="transmembrane region" description="Helical" evidence="2">
    <location>
        <begin position="337"/>
        <end position="354"/>
    </location>
</feature>
<keyword evidence="2" id="KW-0472">Membrane</keyword>
<keyword evidence="2" id="KW-1133">Transmembrane helix</keyword>
<evidence type="ECO:0000313" key="3">
    <source>
        <dbReference type="EMBL" id="KAK5706100.1"/>
    </source>
</evidence>
<proteinExistence type="predicted"/>
<feature type="transmembrane region" description="Helical" evidence="2">
    <location>
        <begin position="251"/>
        <end position="272"/>
    </location>
</feature>
<evidence type="ECO:0000313" key="4">
    <source>
        <dbReference type="Proteomes" id="UP001310594"/>
    </source>
</evidence>
<comment type="caution">
    <text evidence="3">The sequence shown here is derived from an EMBL/GenBank/DDBJ whole genome shotgun (WGS) entry which is preliminary data.</text>
</comment>
<accession>A0AAN8A4T6</accession>
<dbReference type="EMBL" id="JAVRQU010000002">
    <property type="protein sequence ID" value="KAK5706100.1"/>
    <property type="molecule type" value="Genomic_DNA"/>
</dbReference>
<evidence type="ECO:0000256" key="1">
    <source>
        <dbReference type="SAM" id="MobiDB-lite"/>
    </source>
</evidence>
<keyword evidence="2" id="KW-0812">Transmembrane</keyword>
<reference evidence="3" key="1">
    <citation type="submission" date="2023-08" db="EMBL/GenBank/DDBJ databases">
        <title>Black Yeasts Isolated from many extreme environments.</title>
        <authorList>
            <person name="Coleine C."/>
            <person name="Stajich J.E."/>
            <person name="Selbmann L."/>
        </authorList>
    </citation>
    <scope>NUCLEOTIDE SEQUENCE</scope>
    <source>
        <strain evidence="3">CCFEE 5810</strain>
    </source>
</reference>
<dbReference type="Proteomes" id="UP001310594">
    <property type="component" value="Unassembled WGS sequence"/>
</dbReference>
<feature type="region of interest" description="Disordered" evidence="1">
    <location>
        <begin position="1"/>
        <end position="26"/>
    </location>
</feature>
<sequence>MKEISVLVSDGEKPTKDFADGTSMNKQSCDPTLDAVNKASPQVDHLIVYIKAMQACRGEFPSEEKDMVCDNPVCTQTKDKQQLSHELRNDAIACGAGALHDSPQAMLLHWTGRVVPGALSERYAWVSSPSIPPLVAEIDKAKIREEVGPYESVQFENPDRGTATLLFQFRNEEASKPPTQIKPGVAGWPIDPPCGRFATGPGLSAAQRYRVGSMAKVLLGMRILSSFEGAAAYSAESPGSHPSEGPAALDLFSSQLGCVFVVLVGGITLWQACISDMTPEERRLTLELFVVVMALVWPVLLSTVPEDTNVLFICAFAWLMGWFCLVGLYMKSVKKQLLLVMLAAAGFGAAILLYKISSNRGGSLWEQTRDATHYAGAFLITLWTFLVFHAQAGVEYQLSLRQMEPQNGAV</sequence>
<evidence type="ECO:0000256" key="2">
    <source>
        <dbReference type="SAM" id="Phobius"/>
    </source>
</evidence>
<feature type="transmembrane region" description="Helical" evidence="2">
    <location>
        <begin position="374"/>
        <end position="394"/>
    </location>
</feature>